<proteinExistence type="predicted"/>
<comment type="caution">
    <text evidence="3">The sequence shown here is derived from an EMBL/GenBank/DDBJ whole genome shotgun (WGS) entry which is preliminary data.</text>
</comment>
<reference evidence="3" key="1">
    <citation type="submission" date="2019-09" db="EMBL/GenBank/DDBJ databases">
        <title>Draft genome information of white flower Hibiscus syriacus.</title>
        <authorList>
            <person name="Kim Y.-M."/>
        </authorList>
    </citation>
    <scope>NUCLEOTIDE SEQUENCE [LARGE SCALE GENOMIC DNA]</scope>
    <source>
        <strain evidence="3">YM2019G1</strain>
    </source>
</reference>
<feature type="compositionally biased region" description="Basic and acidic residues" evidence="1">
    <location>
        <begin position="134"/>
        <end position="161"/>
    </location>
</feature>
<dbReference type="AlphaFoldDB" id="A0A6A2YF79"/>
<evidence type="ECO:0000313" key="3">
    <source>
        <dbReference type="EMBL" id="KAE8675129.1"/>
    </source>
</evidence>
<gene>
    <name evidence="3" type="ORF">F3Y22_tig00111693pilonHSYRG00081</name>
</gene>
<dbReference type="InterPro" id="IPR046955">
    <property type="entry name" value="PHR1-like"/>
</dbReference>
<dbReference type="GO" id="GO:0003700">
    <property type="term" value="F:DNA-binding transcription factor activity"/>
    <property type="evidence" value="ECO:0007669"/>
    <property type="project" value="InterPro"/>
</dbReference>
<feature type="domain" description="MYB-CC type transcription factor LHEQLE-containing" evidence="2">
    <location>
        <begin position="57"/>
        <end position="82"/>
    </location>
</feature>
<dbReference type="InterPro" id="IPR025756">
    <property type="entry name" value="Myb_CC_LHEQLE"/>
</dbReference>
<feature type="compositionally biased region" description="Basic and acidic residues" evidence="1">
    <location>
        <begin position="108"/>
        <end position="123"/>
    </location>
</feature>
<feature type="compositionally biased region" description="Low complexity" evidence="1">
    <location>
        <begin position="91"/>
        <end position="102"/>
    </location>
</feature>
<name>A0A6A2YF79_HIBSY</name>
<evidence type="ECO:0000256" key="1">
    <source>
        <dbReference type="SAM" id="MobiDB-lite"/>
    </source>
</evidence>
<evidence type="ECO:0000313" key="4">
    <source>
        <dbReference type="Proteomes" id="UP000436088"/>
    </source>
</evidence>
<protein>
    <submittedName>
        <fullName evidence="3">Protein PHR1-LIKE 1-like isoform X5</fullName>
    </submittedName>
</protein>
<dbReference type="PANTHER" id="PTHR31499">
    <property type="entry name" value="MYB FAMILY TRANSCRIPTION FACTOR PHL11"/>
    <property type="match status" value="1"/>
</dbReference>
<dbReference type="Proteomes" id="UP000436088">
    <property type="component" value="Unassembled WGS sequence"/>
</dbReference>
<organism evidence="3 4">
    <name type="scientific">Hibiscus syriacus</name>
    <name type="common">Rose of Sharon</name>
    <dbReference type="NCBI Taxonomy" id="106335"/>
    <lineage>
        <taxon>Eukaryota</taxon>
        <taxon>Viridiplantae</taxon>
        <taxon>Streptophyta</taxon>
        <taxon>Embryophyta</taxon>
        <taxon>Tracheophyta</taxon>
        <taxon>Spermatophyta</taxon>
        <taxon>Magnoliopsida</taxon>
        <taxon>eudicotyledons</taxon>
        <taxon>Gunneridae</taxon>
        <taxon>Pentapetalae</taxon>
        <taxon>rosids</taxon>
        <taxon>malvids</taxon>
        <taxon>Malvales</taxon>
        <taxon>Malvaceae</taxon>
        <taxon>Malvoideae</taxon>
        <taxon>Hibiscus</taxon>
    </lineage>
</organism>
<keyword evidence="4" id="KW-1185">Reference proteome</keyword>
<evidence type="ECO:0000259" key="2">
    <source>
        <dbReference type="Pfam" id="PF14379"/>
    </source>
</evidence>
<dbReference type="EMBL" id="VEPZ02001405">
    <property type="protein sequence ID" value="KAE8675129.1"/>
    <property type="molecule type" value="Genomic_DNA"/>
</dbReference>
<accession>A0A6A2YF79</accession>
<feature type="region of interest" description="Disordered" evidence="1">
    <location>
        <begin position="84"/>
        <end position="176"/>
    </location>
</feature>
<feature type="compositionally biased region" description="Polar residues" evidence="1">
    <location>
        <begin position="124"/>
        <end position="133"/>
    </location>
</feature>
<dbReference type="Pfam" id="PF14379">
    <property type="entry name" value="Myb_CC_LHEQLE"/>
    <property type="match status" value="1"/>
</dbReference>
<dbReference type="PANTHER" id="PTHR31499:SF80">
    <property type="entry name" value="HTH MYB-TYPE DOMAIN-CONTAINING PROTEIN"/>
    <property type="match status" value="1"/>
</dbReference>
<sequence>MEEISSLDLKTGMGITEALRLQMEVHKRCTSSLRYEFVSGRIWGLKSNILCNPSCLVEIQRNLQLRIEEQGRYLQTMFEKQKSGLDKLKVSSSNPENPPASSDATDESPTKSERESSQRDHVNSRTGTVNAKSMSERIPHEICGQHKAPETGDLEKAKTRVSELSSQPSKRPRIEE</sequence>